<reference evidence="2" key="1">
    <citation type="submission" date="2021-09" db="EMBL/GenBank/DDBJ databases">
        <title>Network and meta-omics reveal the key degrader and cooperation patterns in an efficient 1,4-dioxane-degrading microbial community.</title>
        <authorList>
            <person name="Dai C."/>
        </authorList>
    </citation>
    <scope>NUCLEOTIDE SEQUENCE</scope>
    <source>
        <strain evidence="2">ZM13</strain>
    </source>
</reference>
<evidence type="ECO:0000313" key="3">
    <source>
        <dbReference type="Proteomes" id="UP000831684"/>
    </source>
</evidence>
<protein>
    <submittedName>
        <fullName evidence="2">Uncharacterized protein</fullName>
    </submittedName>
</protein>
<proteinExistence type="predicted"/>
<name>A0A9E7A0H1_9HYPH</name>
<organism evidence="2 3">
    <name type="scientific">Ancylobacter polymorphus</name>
    <dbReference type="NCBI Taxonomy" id="223390"/>
    <lineage>
        <taxon>Bacteria</taxon>
        <taxon>Pseudomonadati</taxon>
        <taxon>Pseudomonadota</taxon>
        <taxon>Alphaproteobacteria</taxon>
        <taxon>Hyphomicrobiales</taxon>
        <taxon>Xanthobacteraceae</taxon>
        <taxon>Ancylobacter</taxon>
    </lineage>
</organism>
<dbReference type="AlphaFoldDB" id="A0A9E7A0H1"/>
<dbReference type="EMBL" id="CP083239">
    <property type="protein sequence ID" value="UOK70168.1"/>
    <property type="molecule type" value="Genomic_DNA"/>
</dbReference>
<accession>A0A9E7A0H1</accession>
<dbReference type="KEGG" id="apol:K9D25_15725"/>
<dbReference type="RefSeq" id="WP_244376572.1">
    <property type="nucleotide sequence ID" value="NZ_CP083239.1"/>
</dbReference>
<evidence type="ECO:0000256" key="1">
    <source>
        <dbReference type="SAM" id="MobiDB-lite"/>
    </source>
</evidence>
<evidence type="ECO:0000313" key="2">
    <source>
        <dbReference type="EMBL" id="UOK70168.1"/>
    </source>
</evidence>
<dbReference type="Proteomes" id="UP000831684">
    <property type="component" value="Chromosome"/>
</dbReference>
<feature type="region of interest" description="Disordered" evidence="1">
    <location>
        <begin position="70"/>
        <end position="106"/>
    </location>
</feature>
<gene>
    <name evidence="2" type="ORF">K9D25_15725</name>
</gene>
<sequence length="106" mass="11524">MPAMEQHLRAHLTTCLACFAASRQLSTARVATLAAGDWRFFDRVGAGASFTVRKYDEVMGWFSANWPEGAEWPAGVPRPDTPTLAPEMADENENPAAKNLSDEVAA</sequence>